<comment type="subcellular location">
    <subcellularLocation>
        <location evidence="1">Secreted</location>
    </subcellularLocation>
</comment>
<evidence type="ECO:0000256" key="4">
    <source>
        <dbReference type="ARBA" id="ARBA00022737"/>
    </source>
</evidence>
<evidence type="ECO:0000256" key="5">
    <source>
        <dbReference type="ARBA" id="ARBA00023157"/>
    </source>
</evidence>
<reference evidence="6 7" key="1">
    <citation type="submission" date="2022-12" db="EMBL/GenBank/DDBJ databases">
        <title>Chromosome-level genome of Tegillarca granosa.</title>
        <authorList>
            <person name="Kim J."/>
        </authorList>
    </citation>
    <scope>NUCLEOTIDE SEQUENCE [LARGE SCALE GENOMIC DNA]</scope>
    <source>
        <strain evidence="6">Teg-2019</strain>
        <tissue evidence="6">Adductor muscle</tissue>
    </source>
</reference>
<protein>
    <submittedName>
        <fullName evidence="6">Uncharacterized protein</fullName>
    </submittedName>
</protein>
<sequence length="173" mass="19293">MHCTDNSKACWDFWSPWGPCSRSCDGGVQTRQRSCLKNNETCDGADRHDRQCNIFSCTGHNLMFSIGPYFARYGAAFEEQAIKDDGEVHTRTTPQVVTAKPSKDTPPNTSVPAEWSSWSACSTTCGQGIQSRTLYCVNNIADINECIPDNTDKEESRKCVVRNCTGNGMCYFY</sequence>
<dbReference type="Proteomes" id="UP001217089">
    <property type="component" value="Unassembled WGS sequence"/>
</dbReference>
<dbReference type="PANTHER" id="PTHR22906">
    <property type="entry name" value="PROPERDIN"/>
    <property type="match status" value="1"/>
</dbReference>
<dbReference type="InterPro" id="IPR036383">
    <property type="entry name" value="TSP1_rpt_sf"/>
</dbReference>
<dbReference type="InterPro" id="IPR052065">
    <property type="entry name" value="Compl_asym_regulator"/>
</dbReference>
<evidence type="ECO:0000256" key="2">
    <source>
        <dbReference type="ARBA" id="ARBA00022525"/>
    </source>
</evidence>
<keyword evidence="5" id="KW-1015">Disulfide bond</keyword>
<keyword evidence="3" id="KW-0732">Signal</keyword>
<dbReference type="SUPFAM" id="SSF82895">
    <property type="entry name" value="TSP-1 type 1 repeat"/>
    <property type="match status" value="2"/>
</dbReference>
<dbReference type="Gene3D" id="2.20.100.10">
    <property type="entry name" value="Thrombospondin type-1 (TSP1) repeat"/>
    <property type="match status" value="2"/>
</dbReference>
<keyword evidence="4" id="KW-0677">Repeat</keyword>
<gene>
    <name evidence="6" type="ORF">KUTeg_015523</name>
</gene>
<evidence type="ECO:0000313" key="7">
    <source>
        <dbReference type="Proteomes" id="UP001217089"/>
    </source>
</evidence>
<keyword evidence="2" id="KW-0964">Secreted</keyword>
<dbReference type="PROSITE" id="PS50092">
    <property type="entry name" value="TSP1"/>
    <property type="match status" value="2"/>
</dbReference>
<accession>A0ABQ9EQY4</accession>
<dbReference type="PANTHER" id="PTHR22906:SF43">
    <property type="entry name" value="PROPERDIN"/>
    <property type="match status" value="1"/>
</dbReference>
<name>A0ABQ9EQY4_TEGGR</name>
<comment type="caution">
    <text evidence="6">The sequence shown here is derived from an EMBL/GenBank/DDBJ whole genome shotgun (WGS) entry which is preliminary data.</text>
</comment>
<keyword evidence="7" id="KW-1185">Reference proteome</keyword>
<dbReference type="Pfam" id="PF00090">
    <property type="entry name" value="TSP_1"/>
    <property type="match status" value="2"/>
</dbReference>
<proteinExistence type="predicted"/>
<dbReference type="EMBL" id="JARBDR010000793">
    <property type="protein sequence ID" value="KAJ8307439.1"/>
    <property type="molecule type" value="Genomic_DNA"/>
</dbReference>
<evidence type="ECO:0000256" key="1">
    <source>
        <dbReference type="ARBA" id="ARBA00004613"/>
    </source>
</evidence>
<evidence type="ECO:0000313" key="6">
    <source>
        <dbReference type="EMBL" id="KAJ8307439.1"/>
    </source>
</evidence>
<dbReference type="InterPro" id="IPR000884">
    <property type="entry name" value="TSP1_rpt"/>
</dbReference>
<dbReference type="SMART" id="SM00209">
    <property type="entry name" value="TSP1"/>
    <property type="match status" value="2"/>
</dbReference>
<organism evidence="6 7">
    <name type="scientific">Tegillarca granosa</name>
    <name type="common">Malaysian cockle</name>
    <name type="synonym">Anadara granosa</name>
    <dbReference type="NCBI Taxonomy" id="220873"/>
    <lineage>
        <taxon>Eukaryota</taxon>
        <taxon>Metazoa</taxon>
        <taxon>Spiralia</taxon>
        <taxon>Lophotrochozoa</taxon>
        <taxon>Mollusca</taxon>
        <taxon>Bivalvia</taxon>
        <taxon>Autobranchia</taxon>
        <taxon>Pteriomorphia</taxon>
        <taxon>Arcoida</taxon>
        <taxon>Arcoidea</taxon>
        <taxon>Arcidae</taxon>
        <taxon>Tegillarca</taxon>
    </lineage>
</organism>
<evidence type="ECO:0000256" key="3">
    <source>
        <dbReference type="ARBA" id="ARBA00022729"/>
    </source>
</evidence>